<comment type="subcellular location">
    <subcellularLocation>
        <location evidence="1">Membrane</location>
        <topology evidence="1">Multi-pass membrane protein</topology>
    </subcellularLocation>
</comment>
<feature type="transmembrane region" description="Helical" evidence="8">
    <location>
        <begin position="7"/>
        <end position="28"/>
    </location>
</feature>
<dbReference type="PANTHER" id="PTHR43829">
    <property type="entry name" value="AQUAPORIN OR AQUAGLYCEROPORIN RELATED"/>
    <property type="match status" value="1"/>
</dbReference>
<dbReference type="InterPro" id="IPR000425">
    <property type="entry name" value="MIP"/>
</dbReference>
<evidence type="ECO:0000256" key="2">
    <source>
        <dbReference type="ARBA" id="ARBA00006175"/>
    </source>
</evidence>
<comment type="similarity">
    <text evidence="2 7">Belongs to the MIP/aquaporin (TC 1.A.8) family.</text>
</comment>
<dbReference type="SUPFAM" id="SSF81338">
    <property type="entry name" value="Aquaporin-like"/>
    <property type="match status" value="1"/>
</dbReference>
<evidence type="ECO:0000256" key="4">
    <source>
        <dbReference type="ARBA" id="ARBA00022692"/>
    </source>
</evidence>
<dbReference type="Gene3D" id="1.20.1080.10">
    <property type="entry name" value="Glycerol uptake facilitator protein"/>
    <property type="match status" value="1"/>
</dbReference>
<evidence type="ECO:0000256" key="6">
    <source>
        <dbReference type="ARBA" id="ARBA00023136"/>
    </source>
</evidence>
<dbReference type="AlphaFoldDB" id="A0A0R2HQT5"/>
<dbReference type="InterPro" id="IPR050363">
    <property type="entry name" value="MIP/Aquaporin"/>
</dbReference>
<dbReference type="EMBL" id="JQBS01000035">
    <property type="protein sequence ID" value="KRN54859.1"/>
    <property type="molecule type" value="Genomic_DNA"/>
</dbReference>
<reference evidence="9 10" key="1">
    <citation type="journal article" date="2015" name="Genome Announc.">
        <title>Expanding the biotechnology potential of lactobacilli through comparative genomics of 213 strains and associated genera.</title>
        <authorList>
            <person name="Sun Z."/>
            <person name="Harris H.M."/>
            <person name="McCann A."/>
            <person name="Guo C."/>
            <person name="Argimon S."/>
            <person name="Zhang W."/>
            <person name="Yang X."/>
            <person name="Jeffery I.B."/>
            <person name="Cooney J.C."/>
            <person name="Kagawa T.F."/>
            <person name="Liu W."/>
            <person name="Song Y."/>
            <person name="Salvetti E."/>
            <person name="Wrobel A."/>
            <person name="Rasinkangas P."/>
            <person name="Parkhill J."/>
            <person name="Rea M.C."/>
            <person name="O'Sullivan O."/>
            <person name="Ritari J."/>
            <person name="Douillard F.P."/>
            <person name="Paul Ross R."/>
            <person name="Yang R."/>
            <person name="Briner A.E."/>
            <person name="Felis G.E."/>
            <person name="de Vos W.M."/>
            <person name="Barrangou R."/>
            <person name="Klaenhammer T.R."/>
            <person name="Caufield P.W."/>
            <person name="Cui Y."/>
            <person name="Zhang H."/>
            <person name="O'Toole P.W."/>
        </authorList>
    </citation>
    <scope>NUCLEOTIDE SEQUENCE [LARGE SCALE GENOMIC DNA]</scope>
    <source>
        <strain evidence="9 10">DSM 20623</strain>
    </source>
</reference>
<dbReference type="InterPro" id="IPR023271">
    <property type="entry name" value="Aquaporin-like"/>
</dbReference>
<accession>A0A0R2HQT5</accession>
<gene>
    <name evidence="9" type="ORF">IV74_GL002451</name>
</gene>
<dbReference type="GO" id="GO:0005886">
    <property type="term" value="C:plasma membrane"/>
    <property type="evidence" value="ECO:0007669"/>
    <property type="project" value="TreeGrafter"/>
</dbReference>
<keyword evidence="5 8" id="KW-1133">Transmembrane helix</keyword>
<feature type="transmembrane region" description="Helical" evidence="8">
    <location>
        <begin position="86"/>
        <end position="104"/>
    </location>
</feature>
<dbReference type="PRINTS" id="PR00783">
    <property type="entry name" value="MINTRINSICP"/>
</dbReference>
<keyword evidence="4 7" id="KW-0812">Transmembrane</keyword>
<dbReference type="PROSITE" id="PS00221">
    <property type="entry name" value="MIP"/>
    <property type="match status" value="1"/>
</dbReference>
<feature type="transmembrane region" description="Helical" evidence="8">
    <location>
        <begin position="138"/>
        <end position="157"/>
    </location>
</feature>
<protein>
    <submittedName>
        <fullName evidence="9">Glycerol uptake facilitator protein</fullName>
    </submittedName>
</protein>
<dbReference type="InterPro" id="IPR022357">
    <property type="entry name" value="MIP_CS"/>
</dbReference>
<dbReference type="PANTHER" id="PTHR43829:SF9">
    <property type="entry name" value="AQUAPORIN-9"/>
    <property type="match status" value="1"/>
</dbReference>
<dbReference type="Proteomes" id="UP000051658">
    <property type="component" value="Unassembled WGS sequence"/>
</dbReference>
<dbReference type="Pfam" id="PF00230">
    <property type="entry name" value="MIP"/>
    <property type="match status" value="1"/>
</dbReference>
<keyword evidence="10" id="KW-1185">Reference proteome</keyword>
<feature type="transmembrane region" description="Helical" evidence="8">
    <location>
        <begin position="211"/>
        <end position="233"/>
    </location>
</feature>
<dbReference type="GO" id="GO:0015254">
    <property type="term" value="F:glycerol channel activity"/>
    <property type="evidence" value="ECO:0007669"/>
    <property type="project" value="TreeGrafter"/>
</dbReference>
<evidence type="ECO:0000313" key="10">
    <source>
        <dbReference type="Proteomes" id="UP000051658"/>
    </source>
</evidence>
<organism evidence="9 10">
    <name type="scientific">Carnobacterium divergens DSM 20623</name>
    <dbReference type="NCBI Taxonomy" id="1449336"/>
    <lineage>
        <taxon>Bacteria</taxon>
        <taxon>Bacillati</taxon>
        <taxon>Bacillota</taxon>
        <taxon>Bacilli</taxon>
        <taxon>Lactobacillales</taxon>
        <taxon>Carnobacteriaceae</taxon>
        <taxon>Carnobacterium</taxon>
    </lineage>
</organism>
<name>A0A0R2HQT5_CARDV</name>
<keyword evidence="6 8" id="KW-0472">Membrane</keyword>
<evidence type="ECO:0000256" key="7">
    <source>
        <dbReference type="RuleBase" id="RU000477"/>
    </source>
</evidence>
<proteinExistence type="inferred from homology"/>
<keyword evidence="3 7" id="KW-0813">Transport</keyword>
<feature type="transmembrane region" description="Helical" evidence="8">
    <location>
        <begin position="163"/>
        <end position="184"/>
    </location>
</feature>
<evidence type="ECO:0000256" key="3">
    <source>
        <dbReference type="ARBA" id="ARBA00022448"/>
    </source>
</evidence>
<dbReference type="NCBIfam" id="TIGR00861">
    <property type="entry name" value="MIP"/>
    <property type="match status" value="1"/>
</dbReference>
<evidence type="ECO:0000256" key="1">
    <source>
        <dbReference type="ARBA" id="ARBA00004141"/>
    </source>
</evidence>
<dbReference type="RefSeq" id="WP_034568636.1">
    <property type="nucleotide sequence ID" value="NZ_JQBS01000035.1"/>
</dbReference>
<dbReference type="PATRIC" id="fig|1449336.4.peg.2489"/>
<evidence type="ECO:0000256" key="5">
    <source>
        <dbReference type="ARBA" id="ARBA00022989"/>
    </source>
</evidence>
<dbReference type="GeneID" id="89589435"/>
<evidence type="ECO:0000313" key="9">
    <source>
        <dbReference type="EMBL" id="KRN54859.1"/>
    </source>
</evidence>
<feature type="transmembrane region" description="Helical" evidence="8">
    <location>
        <begin position="239"/>
        <end position="256"/>
    </location>
</feature>
<sequence>MEGFYGELIGTMVLIIFGSGVVAGNVLVKAKSFNMGWVGITIAWAIGVTLGVYVVAGNSQAHLNPAVTLAFAVIGAFPWAEVPGYIAGQLIGAFLGAIIVYLVYLKHWKATESKGDKLAVFSTGPAIRSPFANMMTEALGTFVLTFGLLAIGANEITVGLNPIIVGLLILGIGLALGGPTGYAINPARDLMPRIAHAVLPISGKGDSDWSYAWVPVVGPIVGGILGAIFYHFIYLEISMIGLIIFIVVLFGLVVATKQKD</sequence>
<comment type="caution">
    <text evidence="9">The sequence shown here is derived from an EMBL/GenBank/DDBJ whole genome shotgun (WGS) entry which is preliminary data.</text>
</comment>
<feature type="transmembrane region" description="Helical" evidence="8">
    <location>
        <begin position="34"/>
        <end position="56"/>
    </location>
</feature>
<dbReference type="eggNOG" id="COG0580">
    <property type="taxonomic scope" value="Bacteria"/>
</dbReference>
<evidence type="ECO:0000256" key="8">
    <source>
        <dbReference type="SAM" id="Phobius"/>
    </source>
</evidence>